<evidence type="ECO:0000313" key="2">
    <source>
        <dbReference type="EMBL" id="KAK0707940.1"/>
    </source>
</evidence>
<gene>
    <name evidence="2" type="ORF">B0H67DRAFT_325079</name>
</gene>
<feature type="region of interest" description="Disordered" evidence="1">
    <location>
        <begin position="1"/>
        <end position="21"/>
    </location>
</feature>
<dbReference type="PANTHER" id="PTHR35391:SF5">
    <property type="entry name" value="DUF6590 DOMAIN-CONTAINING PROTEIN"/>
    <property type="match status" value="1"/>
</dbReference>
<dbReference type="EMBL" id="JAUKUA010000006">
    <property type="protein sequence ID" value="KAK0707940.1"/>
    <property type="molecule type" value="Genomic_DNA"/>
</dbReference>
<accession>A0AA40A2A1</accession>
<dbReference type="Proteomes" id="UP001172102">
    <property type="component" value="Unassembled WGS sequence"/>
</dbReference>
<evidence type="ECO:0000313" key="3">
    <source>
        <dbReference type="Proteomes" id="UP001172102"/>
    </source>
</evidence>
<sequence length="323" mass="35334">MGEDDSSDDSSIGGKDGHDARTELGQNMSEIIHILSDLFRLSFKIRNPATRSTTQSALKALLHKEMIQLDETTSVDLLASHASFDHAHVQESFRELRRPVRGGAEASQPANPAESSATPASPAHPNPGSAEVEDGATGHHLIERWSKSITNRRRYFAYWRKHARKLASNEGQMAEDQPQVLKRLDLLPAKASIVQAATPINPLSQLTAVPSIAGKTILSGTEVTAYDRKLDADIDTQSMISYSSTAYSTGGSTAELPPPPSTRPTQSEFTCPYCWVVCPVRHAKGKDWRYLCCYIQIYLTWQADAGPQGAHSPRSPAIHVHIS</sequence>
<name>A0AA40A2A1_9PEZI</name>
<dbReference type="AlphaFoldDB" id="A0AA40A2A1"/>
<feature type="compositionally biased region" description="Low complexity" evidence="1">
    <location>
        <begin position="109"/>
        <end position="127"/>
    </location>
</feature>
<dbReference type="PANTHER" id="PTHR35391">
    <property type="entry name" value="C2H2-TYPE DOMAIN-CONTAINING PROTEIN-RELATED"/>
    <property type="match status" value="1"/>
</dbReference>
<keyword evidence="3" id="KW-1185">Reference proteome</keyword>
<organism evidence="2 3">
    <name type="scientific">Lasiosphaeris hirsuta</name>
    <dbReference type="NCBI Taxonomy" id="260670"/>
    <lineage>
        <taxon>Eukaryota</taxon>
        <taxon>Fungi</taxon>
        <taxon>Dikarya</taxon>
        <taxon>Ascomycota</taxon>
        <taxon>Pezizomycotina</taxon>
        <taxon>Sordariomycetes</taxon>
        <taxon>Sordariomycetidae</taxon>
        <taxon>Sordariales</taxon>
        <taxon>Lasiosphaeriaceae</taxon>
        <taxon>Lasiosphaeris</taxon>
    </lineage>
</organism>
<comment type="caution">
    <text evidence="2">The sequence shown here is derived from an EMBL/GenBank/DDBJ whole genome shotgun (WGS) entry which is preliminary data.</text>
</comment>
<evidence type="ECO:0000256" key="1">
    <source>
        <dbReference type="SAM" id="MobiDB-lite"/>
    </source>
</evidence>
<proteinExistence type="predicted"/>
<feature type="region of interest" description="Disordered" evidence="1">
    <location>
        <begin position="100"/>
        <end position="134"/>
    </location>
</feature>
<reference evidence="2" key="1">
    <citation type="submission" date="2023-06" db="EMBL/GenBank/DDBJ databases">
        <title>Genome-scale phylogeny and comparative genomics of the fungal order Sordariales.</title>
        <authorList>
            <consortium name="Lawrence Berkeley National Laboratory"/>
            <person name="Hensen N."/>
            <person name="Bonometti L."/>
            <person name="Westerberg I."/>
            <person name="Brannstrom I.O."/>
            <person name="Guillou S."/>
            <person name="Cros-Aarteil S."/>
            <person name="Calhoun S."/>
            <person name="Haridas S."/>
            <person name="Kuo A."/>
            <person name="Mondo S."/>
            <person name="Pangilinan J."/>
            <person name="Riley R."/>
            <person name="Labutti K."/>
            <person name="Andreopoulos B."/>
            <person name="Lipzen A."/>
            <person name="Chen C."/>
            <person name="Yanf M."/>
            <person name="Daum C."/>
            <person name="Ng V."/>
            <person name="Clum A."/>
            <person name="Steindorff A."/>
            <person name="Ohm R."/>
            <person name="Martin F."/>
            <person name="Silar P."/>
            <person name="Natvig D."/>
            <person name="Lalanne C."/>
            <person name="Gautier V."/>
            <person name="Ament-Velasquez S.L."/>
            <person name="Kruys A."/>
            <person name="Hutchinson M.I."/>
            <person name="Powell A.J."/>
            <person name="Barry K."/>
            <person name="Miller A.N."/>
            <person name="Grigoriev I.V."/>
            <person name="Debuchy R."/>
            <person name="Gladieux P."/>
            <person name="Thoren M.H."/>
            <person name="Johannesson H."/>
        </authorList>
    </citation>
    <scope>NUCLEOTIDE SEQUENCE</scope>
    <source>
        <strain evidence="2">SMH4607-1</strain>
    </source>
</reference>
<protein>
    <submittedName>
        <fullName evidence="2">Uncharacterized protein</fullName>
    </submittedName>
</protein>